<dbReference type="Gene3D" id="2.60.120.370">
    <property type="entry name" value="YhcH/YjgK/YiaL"/>
    <property type="match status" value="1"/>
</dbReference>
<gene>
    <name evidence="1" type="ordered locus">HH_1804</name>
</gene>
<name>Q7VF73_HELHP</name>
<dbReference type="PANTHER" id="PTHR34986">
    <property type="entry name" value="EVOLVED BETA-GALACTOSIDASE SUBUNIT BETA"/>
    <property type="match status" value="1"/>
</dbReference>
<sequence length="202" mass="23399">MAIIGKLAHLDWFFKAYPVLKDIQEYMNNALNPTHDIHKRICSLKIPPLKERYEISYPLTQGVRAIEQSYHLKPMRNAFFESHRVFIDFQLVVEGYEYMLIGDKSTFDIHIPYDESKDLIVYNNLLRDSHREYSTLKYTLPINESLNTPYRTSLLLSSGDLAIFFPDDTHAGGLELTPDVPTPYTYAIKKSVLKVPVSLLEL</sequence>
<dbReference type="KEGG" id="hhe:HH_1804"/>
<dbReference type="STRING" id="235279.HH_1804"/>
<organism evidence="1 2">
    <name type="scientific">Helicobacter hepaticus (strain ATCC 51449 / 3B1)</name>
    <dbReference type="NCBI Taxonomy" id="235279"/>
    <lineage>
        <taxon>Bacteria</taxon>
        <taxon>Pseudomonadati</taxon>
        <taxon>Campylobacterota</taxon>
        <taxon>Epsilonproteobacteria</taxon>
        <taxon>Campylobacterales</taxon>
        <taxon>Helicobacteraceae</taxon>
        <taxon>Helicobacter</taxon>
    </lineage>
</organism>
<dbReference type="PANTHER" id="PTHR34986:SF1">
    <property type="entry name" value="PROTEIN YIAL"/>
    <property type="match status" value="1"/>
</dbReference>
<dbReference type="OrthoDB" id="6196468at2"/>
<dbReference type="InterPro" id="IPR037012">
    <property type="entry name" value="NanQ/TabA/YiaL_sf"/>
</dbReference>
<keyword evidence="2" id="KW-1185">Reference proteome</keyword>
<dbReference type="eggNOG" id="COG2731">
    <property type="taxonomic scope" value="Bacteria"/>
</dbReference>
<dbReference type="GO" id="GO:0005829">
    <property type="term" value="C:cytosol"/>
    <property type="evidence" value="ECO:0007669"/>
    <property type="project" value="TreeGrafter"/>
</dbReference>
<dbReference type="HOGENOM" id="CLU_107139_1_0_7"/>
<dbReference type="RefSeq" id="WP_011116643.1">
    <property type="nucleotide sequence ID" value="NC_004917.1"/>
</dbReference>
<dbReference type="SUPFAM" id="SSF51197">
    <property type="entry name" value="Clavaminate synthase-like"/>
    <property type="match status" value="1"/>
</dbReference>
<accession>Q7VF73</accession>
<dbReference type="Pfam" id="PF04074">
    <property type="entry name" value="DUF386"/>
    <property type="match status" value="1"/>
</dbReference>
<evidence type="ECO:0008006" key="3">
    <source>
        <dbReference type="Google" id="ProtNLM"/>
    </source>
</evidence>
<dbReference type="AlphaFoldDB" id="Q7VF73"/>
<dbReference type="EMBL" id="AE017125">
    <property type="protein sequence ID" value="AAP78401.1"/>
    <property type="molecule type" value="Genomic_DNA"/>
</dbReference>
<protein>
    <recommendedName>
        <fullName evidence="3">YhcH/YjgK/YiaL family protein</fullName>
    </recommendedName>
</protein>
<dbReference type="InterPro" id="IPR004375">
    <property type="entry name" value="NanQ/TabA/YiaL"/>
</dbReference>
<evidence type="ECO:0000313" key="2">
    <source>
        <dbReference type="Proteomes" id="UP000002495"/>
    </source>
</evidence>
<reference evidence="1 2" key="1">
    <citation type="journal article" date="2003" name="Proc. Natl. Acad. Sci. U.S.A.">
        <title>The complete genome sequence of the carcinogenic bacterium Helicobacter hepaticus.</title>
        <authorList>
            <person name="Suerbaum S."/>
            <person name="Josenhans C."/>
            <person name="Sterzenbach T."/>
            <person name="Drescher B."/>
            <person name="Brandt P."/>
            <person name="Bell M."/>
            <person name="Droege M."/>
            <person name="Fartmann B."/>
            <person name="Fischer H.-P."/>
            <person name="Ge Z."/>
            <person name="Hoerster A."/>
            <person name="Holland R."/>
            <person name="Klein K."/>
            <person name="Koenig J."/>
            <person name="Macko L."/>
            <person name="Mendz G.L."/>
            <person name="Nyakatura G."/>
            <person name="Schauer D.B."/>
            <person name="Shen Z."/>
            <person name="Weber J."/>
            <person name="Frosch M."/>
            <person name="Fox J.G."/>
        </authorList>
    </citation>
    <scope>NUCLEOTIDE SEQUENCE [LARGE SCALE GENOMIC DNA]</scope>
    <source>
        <strain evidence="2">ATCC 51449 / 3B1</strain>
    </source>
</reference>
<dbReference type="Proteomes" id="UP000002495">
    <property type="component" value="Chromosome"/>
</dbReference>
<evidence type="ECO:0000313" key="1">
    <source>
        <dbReference type="EMBL" id="AAP78401.1"/>
    </source>
</evidence>
<proteinExistence type="predicted"/>